<sequence length="741" mass="83026">MTKRKNKEKGKATKLGAPDHFTGFKKDFLVSQAGTYQQSLDTKTTTAFYNKVTADFVAKYGQEEPFHKEFVEDPPDPEDYDKDESEAIPLSESEAAEKAVLFAKLRTKLSQWYRRMYKRPEVTKGGAPSLANPYIGVMTANINKQPRRLSAFQWYFKNYYKSHVKEEYIRRFTIAKNEYDDASLEDKENGTVMKPIDVQIRTEVTKEFWNLETDEFRQQVAQDTEDAHAKAFEEWEQLKEVPKTAQQFHQQLASAGMYLHPVAEAIASQMQAAVSICIIGPIGERNGEVEVRSVHVNWPGGLAAATWPAHDPTGYAEAEKSMCAYGRANFSSAECKRRALPINVDKEMEPRVSVERTPSPIPSRPRTLAPPANVERTPSAVPSRPCTPASPVIVERTPSPIPSRPRTPAPPANVEHTPSAVPSRPRTPASLVIVERAPSPIPSRHRTPASLAAETISVSTATDNGIVRNPPPSPPRLNFSPIPPSLDEPDEELPIPQAWRRVKTPEHKAEPQQATIEGPNNDSTPDVTTHDSLTTEAPPRLIRLAFTHVVNNNVANARDWGSTWSGCVREFIEFQRRFNFPDTGPAFPPATETRPPEIAAWMKNRRPWKDVDIVDTELFGRQWWAWWLSLQPDSRKRHDEPTADMDWAKVQKPGKNGFLLIMLALVWWGAASNREGEWLKAVADITDVLRCICKVVQQPTKRSPLSGSGVANTARPVSSKRSRKGEAVGEGPSKKRLRVGR</sequence>
<feature type="region of interest" description="Disordered" evidence="1">
    <location>
        <begin position="503"/>
        <end position="533"/>
    </location>
</feature>
<name>A0A0C3BA59_PILCF</name>
<feature type="region of interest" description="Disordered" evidence="1">
    <location>
        <begin position="348"/>
        <end position="427"/>
    </location>
</feature>
<reference evidence="3" key="2">
    <citation type="submission" date="2015-01" db="EMBL/GenBank/DDBJ databases">
        <title>Evolutionary Origins and Diversification of the Mycorrhizal Mutualists.</title>
        <authorList>
            <consortium name="DOE Joint Genome Institute"/>
            <consortium name="Mycorrhizal Genomics Consortium"/>
            <person name="Kohler A."/>
            <person name="Kuo A."/>
            <person name="Nagy L.G."/>
            <person name="Floudas D."/>
            <person name="Copeland A."/>
            <person name="Barry K.W."/>
            <person name="Cichocki N."/>
            <person name="Veneault-Fourrey C."/>
            <person name="LaButti K."/>
            <person name="Lindquist E.A."/>
            <person name="Lipzen A."/>
            <person name="Lundell T."/>
            <person name="Morin E."/>
            <person name="Murat C."/>
            <person name="Riley R."/>
            <person name="Ohm R."/>
            <person name="Sun H."/>
            <person name="Tunlid A."/>
            <person name="Henrissat B."/>
            <person name="Grigoriev I.V."/>
            <person name="Hibbett D.S."/>
            <person name="Martin F."/>
        </authorList>
    </citation>
    <scope>NUCLEOTIDE SEQUENCE [LARGE SCALE GENOMIC DNA]</scope>
    <source>
        <strain evidence="3">F 1598</strain>
    </source>
</reference>
<organism evidence="2 3">
    <name type="scientific">Piloderma croceum (strain F 1598)</name>
    <dbReference type="NCBI Taxonomy" id="765440"/>
    <lineage>
        <taxon>Eukaryota</taxon>
        <taxon>Fungi</taxon>
        <taxon>Dikarya</taxon>
        <taxon>Basidiomycota</taxon>
        <taxon>Agaricomycotina</taxon>
        <taxon>Agaricomycetes</taxon>
        <taxon>Agaricomycetidae</taxon>
        <taxon>Atheliales</taxon>
        <taxon>Atheliaceae</taxon>
        <taxon>Piloderma</taxon>
    </lineage>
</organism>
<feature type="compositionally biased region" description="Pro residues" evidence="1">
    <location>
        <begin position="399"/>
        <end position="411"/>
    </location>
</feature>
<gene>
    <name evidence="2" type="ORF">PILCRDRAFT_14653</name>
</gene>
<keyword evidence="3" id="KW-1185">Reference proteome</keyword>
<dbReference type="AlphaFoldDB" id="A0A0C3BA59"/>
<feature type="compositionally biased region" description="Polar residues" evidence="1">
    <location>
        <begin position="512"/>
        <end position="533"/>
    </location>
</feature>
<dbReference type="Proteomes" id="UP000054166">
    <property type="component" value="Unassembled WGS sequence"/>
</dbReference>
<evidence type="ECO:0000313" key="2">
    <source>
        <dbReference type="EMBL" id="KIM74212.1"/>
    </source>
</evidence>
<evidence type="ECO:0000313" key="3">
    <source>
        <dbReference type="Proteomes" id="UP000054166"/>
    </source>
</evidence>
<evidence type="ECO:0000256" key="1">
    <source>
        <dbReference type="SAM" id="MobiDB-lite"/>
    </source>
</evidence>
<reference evidence="2 3" key="1">
    <citation type="submission" date="2014-04" db="EMBL/GenBank/DDBJ databases">
        <authorList>
            <consortium name="DOE Joint Genome Institute"/>
            <person name="Kuo A."/>
            <person name="Tarkka M."/>
            <person name="Buscot F."/>
            <person name="Kohler A."/>
            <person name="Nagy L.G."/>
            <person name="Floudas D."/>
            <person name="Copeland A."/>
            <person name="Barry K.W."/>
            <person name="Cichocki N."/>
            <person name="Veneault-Fourrey C."/>
            <person name="LaButti K."/>
            <person name="Lindquist E.A."/>
            <person name="Lipzen A."/>
            <person name="Lundell T."/>
            <person name="Morin E."/>
            <person name="Murat C."/>
            <person name="Sun H."/>
            <person name="Tunlid A."/>
            <person name="Henrissat B."/>
            <person name="Grigoriev I.V."/>
            <person name="Hibbett D.S."/>
            <person name="Martin F."/>
            <person name="Nordberg H.P."/>
            <person name="Cantor M.N."/>
            <person name="Hua S.X."/>
        </authorList>
    </citation>
    <scope>NUCLEOTIDE SEQUENCE [LARGE SCALE GENOMIC DNA]</scope>
    <source>
        <strain evidence="2 3">F 1598</strain>
    </source>
</reference>
<feature type="region of interest" description="Disordered" evidence="1">
    <location>
        <begin position="461"/>
        <end position="488"/>
    </location>
</feature>
<dbReference type="InParanoid" id="A0A0C3BA59"/>
<dbReference type="EMBL" id="KN833065">
    <property type="protein sequence ID" value="KIM74212.1"/>
    <property type="molecule type" value="Genomic_DNA"/>
</dbReference>
<dbReference type="OrthoDB" id="3027039at2759"/>
<dbReference type="HOGENOM" id="CLU_021700_0_0_1"/>
<proteinExistence type="predicted"/>
<feature type="compositionally biased region" description="Pro residues" evidence="1">
    <location>
        <begin position="469"/>
        <end position="486"/>
    </location>
</feature>
<feature type="compositionally biased region" description="Polar residues" evidence="1">
    <location>
        <begin position="701"/>
        <end position="711"/>
    </location>
</feature>
<feature type="region of interest" description="Disordered" evidence="1">
    <location>
        <begin position="701"/>
        <end position="741"/>
    </location>
</feature>
<protein>
    <submittedName>
        <fullName evidence="2">Uncharacterized protein</fullName>
    </submittedName>
</protein>
<accession>A0A0C3BA59</accession>